<accession>A0A1Z4VUS6</accession>
<comment type="cofactor">
    <cofactor evidence="3">
        <name>pyridoxal 5'-phosphate</name>
        <dbReference type="ChEBI" id="CHEBI:597326"/>
    </cofactor>
</comment>
<dbReference type="NCBIfam" id="TIGR00044">
    <property type="entry name" value="YggS family pyridoxal phosphate-dependent enzyme"/>
    <property type="match status" value="1"/>
</dbReference>
<dbReference type="PANTHER" id="PTHR10146">
    <property type="entry name" value="PROLINE SYNTHETASE CO-TRANSCRIBED BACTERIAL HOMOLOG PROTEIN"/>
    <property type="match status" value="1"/>
</dbReference>
<dbReference type="EMBL" id="AP018052">
    <property type="protein sequence ID" value="BAZ95377.1"/>
    <property type="molecule type" value="Genomic_DNA"/>
</dbReference>
<dbReference type="SUPFAM" id="SSF51419">
    <property type="entry name" value="PLP-binding barrel"/>
    <property type="match status" value="1"/>
</dbReference>
<sequence length="239" mass="26198">MTLPHDQQLCQRRQELLDRIGEWCDQYGRARDCVRLLAVSKHFPAGDIQTLAGCGQLAFGESYLKEAVDKLDALAGLHLEWHFIGPMQSNKTRRVAERFAWVQSLDRLKIAQRLAEQRPADLPPLNICLQVNISGETSKSGVEPAAAAELAAAVSELPRLRLRGLMAIPAPTIQFGEQRRGFARLRELFEDLTAAGHALDTLSMGMSNDLEAAIAEGSTLVRVGTALFGQRPPPDGVPP</sequence>
<dbReference type="CDD" id="cd06824">
    <property type="entry name" value="PLPDE_III_Yggs_like"/>
    <property type="match status" value="1"/>
</dbReference>
<evidence type="ECO:0000313" key="7">
    <source>
        <dbReference type="Proteomes" id="UP000218765"/>
    </source>
</evidence>
<feature type="domain" description="Alanine racemase N-terminal" evidence="5">
    <location>
        <begin position="34"/>
        <end position="232"/>
    </location>
</feature>
<reference evidence="6 7" key="1">
    <citation type="submission" date="2017-05" db="EMBL/GenBank/DDBJ databases">
        <title>Thiocyanate degradation by Thiohalobacter thiocyanaticus FOKN1.</title>
        <authorList>
            <person name="Oshiki M."/>
            <person name="Fukushima T."/>
            <person name="Kawano S."/>
            <person name="Nakagawa J."/>
        </authorList>
    </citation>
    <scope>NUCLEOTIDE SEQUENCE [LARGE SCALE GENOMIC DNA]</scope>
    <source>
        <strain evidence="6 7">FOKN1</strain>
    </source>
</reference>
<dbReference type="PIRSF" id="PIRSF004848">
    <property type="entry name" value="YBL036c_PLPDEIII"/>
    <property type="match status" value="1"/>
</dbReference>
<dbReference type="RefSeq" id="WP_369801216.1">
    <property type="nucleotide sequence ID" value="NZ_AP018052.1"/>
</dbReference>
<name>A0A1Z4VUS6_9GAMM</name>
<evidence type="ECO:0000259" key="5">
    <source>
        <dbReference type="Pfam" id="PF01168"/>
    </source>
</evidence>
<evidence type="ECO:0000313" key="6">
    <source>
        <dbReference type="EMBL" id="BAZ95377.1"/>
    </source>
</evidence>
<gene>
    <name evidence="6" type="ORF">FOKN1_3020</name>
</gene>
<dbReference type="Gene3D" id="3.20.20.10">
    <property type="entry name" value="Alanine racemase"/>
    <property type="match status" value="1"/>
</dbReference>
<dbReference type="InterPro" id="IPR001608">
    <property type="entry name" value="Ala_racemase_N"/>
</dbReference>
<evidence type="ECO:0000256" key="4">
    <source>
        <dbReference type="RuleBase" id="RU004514"/>
    </source>
</evidence>
<evidence type="ECO:0000256" key="2">
    <source>
        <dbReference type="HAMAP-Rule" id="MF_02087"/>
    </source>
</evidence>
<dbReference type="HAMAP" id="MF_02087">
    <property type="entry name" value="PLP_homeostasis"/>
    <property type="match status" value="1"/>
</dbReference>
<dbReference type="KEGG" id="ttc:FOKN1_3020"/>
<organism evidence="6 7">
    <name type="scientific">Thiohalobacter thiocyanaticus</name>
    <dbReference type="NCBI Taxonomy" id="585455"/>
    <lineage>
        <taxon>Bacteria</taxon>
        <taxon>Pseudomonadati</taxon>
        <taxon>Pseudomonadota</taxon>
        <taxon>Gammaproteobacteria</taxon>
        <taxon>Thiohalobacterales</taxon>
        <taxon>Thiohalobacteraceae</taxon>
        <taxon>Thiohalobacter</taxon>
    </lineage>
</organism>
<dbReference type="InterPro" id="IPR029066">
    <property type="entry name" value="PLP-binding_barrel"/>
</dbReference>
<keyword evidence="1 2" id="KW-0663">Pyridoxal phosphate</keyword>
<dbReference type="Proteomes" id="UP000218765">
    <property type="component" value="Chromosome"/>
</dbReference>
<feature type="modified residue" description="N6-(pyridoxal phosphate)lysine" evidence="2 3">
    <location>
        <position position="41"/>
    </location>
</feature>
<keyword evidence="7" id="KW-1185">Reference proteome</keyword>
<dbReference type="PANTHER" id="PTHR10146:SF14">
    <property type="entry name" value="PYRIDOXAL PHOSPHATE HOMEOSTASIS PROTEIN"/>
    <property type="match status" value="1"/>
</dbReference>
<evidence type="ECO:0000256" key="1">
    <source>
        <dbReference type="ARBA" id="ARBA00022898"/>
    </source>
</evidence>
<dbReference type="Pfam" id="PF01168">
    <property type="entry name" value="Ala_racemase_N"/>
    <property type="match status" value="1"/>
</dbReference>
<dbReference type="InterPro" id="IPR011078">
    <property type="entry name" value="PyrdxlP_homeostasis"/>
</dbReference>
<evidence type="ECO:0000256" key="3">
    <source>
        <dbReference type="PIRSR" id="PIRSR004848-1"/>
    </source>
</evidence>
<proteinExistence type="inferred from homology"/>
<dbReference type="GO" id="GO:0030170">
    <property type="term" value="F:pyridoxal phosphate binding"/>
    <property type="evidence" value="ECO:0007669"/>
    <property type="project" value="UniProtKB-UniRule"/>
</dbReference>
<comment type="function">
    <text evidence="2">Pyridoxal 5'-phosphate (PLP)-binding protein, which is involved in PLP homeostasis.</text>
</comment>
<protein>
    <recommendedName>
        <fullName evidence="2">Pyridoxal phosphate homeostasis protein</fullName>
        <shortName evidence="2">PLP homeostasis protein</shortName>
    </recommendedName>
</protein>
<dbReference type="AlphaFoldDB" id="A0A1Z4VUS6"/>
<comment type="similarity">
    <text evidence="2 4">Belongs to the pyridoxal phosphate-binding protein YggS/PROSC family.</text>
</comment>